<dbReference type="Proteomes" id="UP000199361">
    <property type="component" value="Unassembled WGS sequence"/>
</dbReference>
<keyword evidence="2" id="KW-1185">Reference proteome</keyword>
<evidence type="ECO:0000313" key="1">
    <source>
        <dbReference type="EMBL" id="SEU46412.1"/>
    </source>
</evidence>
<reference evidence="1 2" key="1">
    <citation type="submission" date="2016-10" db="EMBL/GenBank/DDBJ databases">
        <authorList>
            <person name="de Groot N.N."/>
        </authorList>
    </citation>
    <scope>NUCLEOTIDE SEQUENCE [LARGE SCALE GENOMIC DNA]</scope>
    <source>
        <strain evidence="1 2">CGMCC 4.5598</strain>
    </source>
</reference>
<dbReference type="EMBL" id="FOHX01000027">
    <property type="protein sequence ID" value="SEU46412.1"/>
    <property type="molecule type" value="Genomic_DNA"/>
</dbReference>
<protein>
    <submittedName>
        <fullName evidence="1">Uncharacterized protein</fullName>
    </submittedName>
</protein>
<proteinExistence type="predicted"/>
<dbReference type="RefSeq" id="WP_177241229.1">
    <property type="nucleotide sequence ID" value="NZ_FOHX01000027.1"/>
</dbReference>
<evidence type="ECO:0000313" key="2">
    <source>
        <dbReference type="Proteomes" id="UP000199361"/>
    </source>
</evidence>
<dbReference type="AlphaFoldDB" id="A0A1I0LTM8"/>
<sequence>MATTTSAVAVLTKALARPNPTPHLLLRALRAAGLEVTRTADRPAWMPTTPDAYALVKQAADWHIAGLTPQEIAGRMRRSTRMINRYLAAAAAIPGLLDPFEEQR</sequence>
<gene>
    <name evidence="1" type="ORF">SAMN05421811_12727</name>
</gene>
<accession>A0A1I0LTM8</accession>
<name>A0A1I0LTM8_9ACTN</name>
<dbReference type="STRING" id="568860.SAMN05421811_12727"/>
<organism evidence="1 2">
    <name type="scientific">Nonomuraea wenchangensis</name>
    <dbReference type="NCBI Taxonomy" id="568860"/>
    <lineage>
        <taxon>Bacteria</taxon>
        <taxon>Bacillati</taxon>
        <taxon>Actinomycetota</taxon>
        <taxon>Actinomycetes</taxon>
        <taxon>Streptosporangiales</taxon>
        <taxon>Streptosporangiaceae</taxon>
        <taxon>Nonomuraea</taxon>
    </lineage>
</organism>